<dbReference type="GO" id="GO:0016491">
    <property type="term" value="F:oxidoreductase activity"/>
    <property type="evidence" value="ECO:0007669"/>
    <property type="project" value="InterPro"/>
</dbReference>
<dbReference type="Gene3D" id="3.40.30.10">
    <property type="entry name" value="Glutaredoxin"/>
    <property type="match status" value="1"/>
</dbReference>
<keyword evidence="3" id="KW-1185">Reference proteome</keyword>
<evidence type="ECO:0000313" key="2">
    <source>
        <dbReference type="EMBL" id="MXO85689.1"/>
    </source>
</evidence>
<evidence type="ECO:0000259" key="1">
    <source>
        <dbReference type="Pfam" id="PF01323"/>
    </source>
</evidence>
<comment type="caution">
    <text evidence="2">The sequence shown here is derived from an EMBL/GenBank/DDBJ whole genome shotgun (WGS) entry which is preliminary data.</text>
</comment>
<dbReference type="EMBL" id="WTYW01000001">
    <property type="protein sequence ID" value="MXO85689.1"/>
    <property type="molecule type" value="Genomic_DNA"/>
</dbReference>
<dbReference type="Proteomes" id="UP000433104">
    <property type="component" value="Unassembled WGS sequence"/>
</dbReference>
<organism evidence="2 3">
    <name type="scientific">Parapontixanthobacter aurantiacus</name>
    <dbReference type="NCBI Taxonomy" id="1463599"/>
    <lineage>
        <taxon>Bacteria</taxon>
        <taxon>Pseudomonadati</taxon>
        <taxon>Pseudomonadota</taxon>
        <taxon>Alphaproteobacteria</taxon>
        <taxon>Sphingomonadales</taxon>
        <taxon>Erythrobacteraceae</taxon>
        <taxon>Parapontixanthobacter</taxon>
    </lineage>
</organism>
<dbReference type="Pfam" id="PF01323">
    <property type="entry name" value="DSBA"/>
    <property type="match status" value="1"/>
</dbReference>
<dbReference type="PANTHER" id="PTHR13887:SF41">
    <property type="entry name" value="THIOREDOXIN SUPERFAMILY PROTEIN"/>
    <property type="match status" value="1"/>
</dbReference>
<protein>
    <submittedName>
        <fullName evidence="2">DsbA family oxidoreductase</fullName>
    </submittedName>
</protein>
<dbReference type="AlphaFoldDB" id="A0A844ZIZ9"/>
<dbReference type="RefSeq" id="WP_160682063.1">
    <property type="nucleotide sequence ID" value="NZ_WTYW01000001.1"/>
</dbReference>
<accession>A0A844ZIZ9</accession>
<gene>
    <name evidence="2" type="ORF">GRI38_06550</name>
</gene>
<proteinExistence type="predicted"/>
<reference evidence="2 3" key="1">
    <citation type="submission" date="2019-12" db="EMBL/GenBank/DDBJ databases">
        <title>Genomic-based taxomic classification of the family Erythrobacteraceae.</title>
        <authorList>
            <person name="Xu L."/>
        </authorList>
    </citation>
    <scope>NUCLEOTIDE SEQUENCE [LARGE SCALE GENOMIC DNA]</scope>
    <source>
        <strain evidence="2 3">MCCC 1A09962</strain>
    </source>
</reference>
<dbReference type="CDD" id="cd03024">
    <property type="entry name" value="DsbA_FrnE"/>
    <property type="match status" value="1"/>
</dbReference>
<dbReference type="SUPFAM" id="SSF52833">
    <property type="entry name" value="Thioredoxin-like"/>
    <property type="match status" value="1"/>
</dbReference>
<dbReference type="OrthoDB" id="9799122at2"/>
<name>A0A844ZIZ9_9SPHN</name>
<feature type="domain" description="DSBA-like thioredoxin" evidence="1">
    <location>
        <begin position="17"/>
        <end position="228"/>
    </location>
</feature>
<sequence>MTDGPQQVASDGKSALVIDIFSDVMCPWCLIGWGQLSKALDQLSDTVIAEIRWHAFELNPDMPDEGEERVAHIARKYGRTAEQAAAVVGQMAQAAEDAGVSLDYAGETENAPPAMMWNTFAAHKLLHWALAEHGAERQTELKLALFAAHFHHRRRIGKCEVLLDIAEETGFDRAGAAAALDDRAIGEAVRADEQQAYAMNITGVPAMIFDGKFMVPGAQGAETYVNVIERVLSKRVS</sequence>
<dbReference type="PANTHER" id="PTHR13887">
    <property type="entry name" value="GLUTATHIONE S-TRANSFERASE KAPPA"/>
    <property type="match status" value="1"/>
</dbReference>
<dbReference type="InterPro" id="IPR036249">
    <property type="entry name" value="Thioredoxin-like_sf"/>
</dbReference>
<dbReference type="InterPro" id="IPR001853">
    <property type="entry name" value="DSBA-like_thioredoxin_dom"/>
</dbReference>
<evidence type="ECO:0000313" key="3">
    <source>
        <dbReference type="Proteomes" id="UP000433104"/>
    </source>
</evidence>